<dbReference type="OrthoDB" id="457956at2"/>
<dbReference type="HOGENOM" id="CLU_158597_0_0_3"/>
<proteinExistence type="predicted"/>
<keyword evidence="1" id="KW-0812">Transmembrane</keyword>
<dbReference type="STRING" id="65393.PCC7424_4405"/>
<keyword evidence="1" id="KW-1133">Transmembrane helix</keyword>
<evidence type="ECO:0000313" key="2">
    <source>
        <dbReference type="EMBL" id="ACK72769.1"/>
    </source>
</evidence>
<keyword evidence="1" id="KW-0472">Membrane</keyword>
<evidence type="ECO:0000256" key="1">
    <source>
        <dbReference type="SAM" id="Phobius"/>
    </source>
</evidence>
<accession>B7K900</accession>
<dbReference type="Proteomes" id="UP000002384">
    <property type="component" value="Chromosome"/>
</dbReference>
<feature type="transmembrane region" description="Helical" evidence="1">
    <location>
        <begin position="44"/>
        <end position="64"/>
    </location>
</feature>
<sequence>MTSPKFMLLAQQHPLHSSTTETTQPFPHDPLDYSPLDNQANIDANYWILITIPLLLIVAFVFEIRKKYIPIKKETSPQSSALPCYQCQYFNQNPYIKCAVNPVTALTKEASDCKDFQPKQDPSQ</sequence>
<gene>
    <name evidence="2" type="ordered locus">PCC7424_4405</name>
</gene>
<protein>
    <submittedName>
        <fullName evidence="2">Uncharacterized protein</fullName>
    </submittedName>
</protein>
<dbReference type="EMBL" id="CP001291">
    <property type="protein sequence ID" value="ACK72769.1"/>
    <property type="molecule type" value="Genomic_DNA"/>
</dbReference>
<evidence type="ECO:0000313" key="3">
    <source>
        <dbReference type="Proteomes" id="UP000002384"/>
    </source>
</evidence>
<dbReference type="RefSeq" id="WP_015956353.1">
    <property type="nucleotide sequence ID" value="NC_011729.1"/>
</dbReference>
<dbReference type="AlphaFoldDB" id="B7K900"/>
<keyword evidence="3" id="KW-1185">Reference proteome</keyword>
<organism evidence="2 3">
    <name type="scientific">Gloeothece citriformis (strain PCC 7424)</name>
    <name type="common">Cyanothece sp. (strain PCC 7424)</name>
    <dbReference type="NCBI Taxonomy" id="65393"/>
    <lineage>
        <taxon>Bacteria</taxon>
        <taxon>Bacillati</taxon>
        <taxon>Cyanobacteriota</taxon>
        <taxon>Cyanophyceae</taxon>
        <taxon>Oscillatoriophycideae</taxon>
        <taxon>Chroococcales</taxon>
        <taxon>Aphanothecaceae</taxon>
        <taxon>Gloeothece</taxon>
        <taxon>Gloeothece citriformis</taxon>
    </lineage>
</organism>
<reference evidence="3" key="1">
    <citation type="journal article" date="2011" name="MBio">
        <title>Novel metabolic attributes of the genus Cyanothece, comprising a group of unicellular nitrogen-fixing Cyanobacteria.</title>
        <authorList>
            <person name="Bandyopadhyay A."/>
            <person name="Elvitigala T."/>
            <person name="Welsh E."/>
            <person name="Stockel J."/>
            <person name="Liberton M."/>
            <person name="Min H."/>
            <person name="Sherman L.A."/>
            <person name="Pakrasi H.B."/>
        </authorList>
    </citation>
    <scope>NUCLEOTIDE SEQUENCE [LARGE SCALE GENOMIC DNA]</scope>
    <source>
        <strain evidence="3">PCC 7424</strain>
    </source>
</reference>
<dbReference type="eggNOG" id="ENOG5033NIT">
    <property type="taxonomic scope" value="Bacteria"/>
</dbReference>
<name>B7K900_GLOC7</name>
<dbReference type="KEGG" id="cyc:PCC7424_4405"/>